<reference evidence="1 2" key="1">
    <citation type="journal article" date="2012" name="BMC Genomics">
        <title>The Caulobacter crescentus phage phiCbK: genomics of a canonical phage.</title>
        <authorList>
            <person name="Gill J.J."/>
            <person name="Berry J.D."/>
            <person name="Russell W.K."/>
            <person name="Lessor L."/>
            <person name="Escobar Garcia D.A."/>
            <person name="Hernandez D."/>
            <person name="Kane A."/>
            <person name="Keene J."/>
            <person name="Maddox M."/>
            <person name="Martin R."/>
            <person name="Mohan S."/>
            <person name="Thorn A.M."/>
            <person name="Russell D.H."/>
            <person name="Young R."/>
        </authorList>
    </citation>
    <scope>NUCLEOTIDE SEQUENCE [LARGE SCALE GENOMIC DNA]</scope>
</reference>
<evidence type="ECO:0000313" key="2">
    <source>
        <dbReference type="Proteomes" id="UP000000463"/>
    </source>
</evidence>
<dbReference type="KEGG" id="vg:13995320"/>
<evidence type="ECO:0000313" key="1">
    <source>
        <dbReference type="EMBL" id="AFU88262.1"/>
    </source>
</evidence>
<accession>K4K6Q3</accession>
<organism evidence="1 2">
    <name type="scientific">Caulobacter phage CcrColossus</name>
    <dbReference type="NCBI Taxonomy" id="1211640"/>
    <lineage>
        <taxon>Viruses</taxon>
        <taxon>Duplodnaviria</taxon>
        <taxon>Heunggongvirae</taxon>
        <taxon>Uroviricota</taxon>
        <taxon>Caudoviricetes</taxon>
        <taxon>Jeanschmidtviridae</taxon>
        <taxon>Colossusvirus</taxon>
        <taxon>Colossusvirus colossus</taxon>
    </lineage>
</organism>
<protein>
    <submittedName>
        <fullName evidence="1">Uncharacterized protein</fullName>
    </submittedName>
</protein>
<keyword evidence="2" id="KW-1185">Reference proteome</keyword>
<dbReference type="Proteomes" id="UP000000463">
    <property type="component" value="Segment"/>
</dbReference>
<sequence length="75" mass="8395">MTKETRVGFMCMTDFDDELENAAGGNKVYPSMEDLKSNASCWDTCGVVRVTVTKEEVVVPQNLFPRRAFEEGSNL</sequence>
<gene>
    <name evidence="1" type="ORF">CcrColossus_gp392</name>
</gene>
<proteinExistence type="predicted"/>
<name>K4K6Q3_9CAUD</name>
<dbReference type="GeneID" id="13995320"/>
<dbReference type="EMBL" id="JX100810">
    <property type="protein sequence ID" value="AFU88262.1"/>
    <property type="molecule type" value="Genomic_DNA"/>
</dbReference>
<dbReference type="RefSeq" id="YP_006988626.1">
    <property type="nucleotide sequence ID" value="NC_019406.1"/>
</dbReference>